<keyword evidence="1" id="KW-0812">Transmembrane</keyword>
<gene>
    <name evidence="2" type="ORF">OCV99_00315</name>
</gene>
<dbReference type="Proteomes" id="UP001652431">
    <property type="component" value="Unassembled WGS sequence"/>
</dbReference>
<evidence type="ECO:0000313" key="3">
    <source>
        <dbReference type="Proteomes" id="UP001652431"/>
    </source>
</evidence>
<comment type="caution">
    <text evidence="2">The sequence shown here is derived from an EMBL/GenBank/DDBJ whole genome shotgun (WGS) entry which is preliminary data.</text>
</comment>
<protein>
    <submittedName>
        <fullName evidence="2">Uncharacterized protein</fullName>
    </submittedName>
</protein>
<accession>A0ABT2RHZ1</accession>
<keyword evidence="1" id="KW-1133">Transmembrane helix</keyword>
<evidence type="ECO:0000256" key="1">
    <source>
        <dbReference type="SAM" id="Phobius"/>
    </source>
</evidence>
<organism evidence="2 3">
    <name type="scientific">Dorea acetigenes</name>
    <dbReference type="NCBI Taxonomy" id="2981787"/>
    <lineage>
        <taxon>Bacteria</taxon>
        <taxon>Bacillati</taxon>
        <taxon>Bacillota</taxon>
        <taxon>Clostridia</taxon>
        <taxon>Lachnospirales</taxon>
        <taxon>Lachnospiraceae</taxon>
        <taxon>Dorea</taxon>
    </lineage>
</organism>
<evidence type="ECO:0000313" key="2">
    <source>
        <dbReference type="EMBL" id="MCU6685010.1"/>
    </source>
</evidence>
<proteinExistence type="predicted"/>
<name>A0ABT2RHZ1_9FIRM</name>
<feature type="transmembrane region" description="Helical" evidence="1">
    <location>
        <begin position="12"/>
        <end position="29"/>
    </location>
</feature>
<sequence>MDEARKKLRVCLICVVAAAVIVGVIYYFGDVRNAENVNEGTLVTISENAGWRHFYGGNE</sequence>
<keyword evidence="3" id="KW-1185">Reference proteome</keyword>
<dbReference type="RefSeq" id="WP_158367234.1">
    <property type="nucleotide sequence ID" value="NZ_JAOQJU010000001.1"/>
</dbReference>
<keyword evidence="1" id="KW-0472">Membrane</keyword>
<dbReference type="EMBL" id="JAOQJU010000001">
    <property type="protein sequence ID" value="MCU6685010.1"/>
    <property type="molecule type" value="Genomic_DNA"/>
</dbReference>
<reference evidence="2 3" key="1">
    <citation type="journal article" date="2021" name="ISME Commun">
        <title>Automated analysis of genomic sequences facilitates high-throughput and comprehensive description of bacteria.</title>
        <authorList>
            <person name="Hitch T.C.A."/>
        </authorList>
    </citation>
    <scope>NUCLEOTIDE SEQUENCE [LARGE SCALE GENOMIC DNA]</scope>
    <source>
        <strain evidence="2 3">Sanger_03</strain>
    </source>
</reference>